<feature type="transmembrane region" description="Helical" evidence="1">
    <location>
        <begin position="6"/>
        <end position="26"/>
    </location>
</feature>
<sequence length="45" mass="5204">MHSLITFQLFSNTCIFGQKVFVLFLLKLKVERKYISSPSLNNNLA</sequence>
<name>A0A2P2QW31_RHIMU</name>
<proteinExistence type="predicted"/>
<dbReference type="EMBL" id="GGEC01090681">
    <property type="protein sequence ID" value="MBX71165.1"/>
    <property type="molecule type" value="Transcribed_RNA"/>
</dbReference>
<dbReference type="AlphaFoldDB" id="A0A2P2QW31"/>
<reference evidence="2" key="1">
    <citation type="submission" date="2018-02" db="EMBL/GenBank/DDBJ databases">
        <title>Rhizophora mucronata_Transcriptome.</title>
        <authorList>
            <person name="Meera S.P."/>
            <person name="Sreeshan A."/>
            <person name="Augustine A."/>
        </authorList>
    </citation>
    <scope>NUCLEOTIDE SEQUENCE</scope>
    <source>
        <tissue evidence="2">Leaf</tissue>
    </source>
</reference>
<evidence type="ECO:0000313" key="2">
    <source>
        <dbReference type="EMBL" id="MBX71165.1"/>
    </source>
</evidence>
<protein>
    <submittedName>
        <fullName evidence="2">Uncharacterized protein</fullName>
    </submittedName>
</protein>
<organism evidence="2">
    <name type="scientific">Rhizophora mucronata</name>
    <name type="common">Asiatic mangrove</name>
    <dbReference type="NCBI Taxonomy" id="61149"/>
    <lineage>
        <taxon>Eukaryota</taxon>
        <taxon>Viridiplantae</taxon>
        <taxon>Streptophyta</taxon>
        <taxon>Embryophyta</taxon>
        <taxon>Tracheophyta</taxon>
        <taxon>Spermatophyta</taxon>
        <taxon>Magnoliopsida</taxon>
        <taxon>eudicotyledons</taxon>
        <taxon>Gunneridae</taxon>
        <taxon>Pentapetalae</taxon>
        <taxon>rosids</taxon>
        <taxon>fabids</taxon>
        <taxon>Malpighiales</taxon>
        <taxon>Rhizophoraceae</taxon>
        <taxon>Rhizophora</taxon>
    </lineage>
</organism>
<keyword evidence="1" id="KW-1133">Transmembrane helix</keyword>
<evidence type="ECO:0000256" key="1">
    <source>
        <dbReference type="SAM" id="Phobius"/>
    </source>
</evidence>
<accession>A0A2P2QW31</accession>
<keyword evidence="1" id="KW-0812">Transmembrane</keyword>
<keyword evidence="1" id="KW-0472">Membrane</keyword>